<accession>W0JUW5</accession>
<evidence type="ECO:0000256" key="3">
    <source>
        <dbReference type="ARBA" id="ARBA00022692"/>
    </source>
</evidence>
<evidence type="ECO:0000313" key="8">
    <source>
        <dbReference type="EMBL" id="AHG01147.1"/>
    </source>
</evidence>
<dbReference type="STRING" id="797299.HALLA_18045"/>
<evidence type="ECO:0000256" key="7">
    <source>
        <dbReference type="SAM" id="Phobius"/>
    </source>
</evidence>
<keyword evidence="3 7" id="KW-0812">Transmembrane</keyword>
<sequence>MISELVLYRWFGLALVVGSLVIAGASQKLPKDVRKYGYLPAIAAAGMGVSYVLMSLEFLMIEVEPGVETSGARFIGYTILWLAFAYVLQRSSGVSYRSIGILVAALLWANWSTLGGWMAGGILRLAIMVSMVCMIGVTIYLLTSPFRRSADRKHPERRLLYVKIMYLTILTWVAMLLSGILAEYNLGVTDTFVGASIAIYADTVLILGFTVILFGGREALARIGAVSDGSETGSQPTAGARETVRS</sequence>
<feature type="transmembrane region" description="Helical" evidence="7">
    <location>
        <begin position="164"/>
        <end position="186"/>
    </location>
</feature>
<keyword evidence="9" id="KW-1185">Reference proteome</keyword>
<dbReference type="GO" id="GO:0016020">
    <property type="term" value="C:membrane"/>
    <property type="evidence" value="ECO:0007669"/>
    <property type="project" value="UniProtKB-SubCell"/>
</dbReference>
<proteinExistence type="inferred from homology"/>
<dbReference type="OrthoDB" id="330248at2157"/>
<organism evidence="8 9">
    <name type="scientific">Halostagnicola larsenii XH-48</name>
    <dbReference type="NCBI Taxonomy" id="797299"/>
    <lineage>
        <taxon>Archaea</taxon>
        <taxon>Methanobacteriati</taxon>
        <taxon>Methanobacteriota</taxon>
        <taxon>Stenosarchaea group</taxon>
        <taxon>Halobacteria</taxon>
        <taxon>Halobacteriales</taxon>
        <taxon>Natrialbaceae</taxon>
        <taxon>Halostagnicola</taxon>
    </lineage>
</organism>
<evidence type="ECO:0000256" key="1">
    <source>
        <dbReference type="ARBA" id="ARBA00004141"/>
    </source>
</evidence>
<feature type="transmembrane region" description="Helical" evidence="7">
    <location>
        <begin position="71"/>
        <end position="88"/>
    </location>
</feature>
<dbReference type="SMART" id="SM01021">
    <property type="entry name" value="Bac_rhodopsin"/>
    <property type="match status" value="1"/>
</dbReference>
<evidence type="ECO:0000313" key="9">
    <source>
        <dbReference type="Proteomes" id="UP000019024"/>
    </source>
</evidence>
<dbReference type="Gene3D" id="1.20.1070.10">
    <property type="entry name" value="Rhodopsin 7-helix transmembrane proteins"/>
    <property type="match status" value="1"/>
</dbReference>
<feature type="transmembrane region" description="Helical" evidence="7">
    <location>
        <begin position="37"/>
        <end position="59"/>
    </location>
</feature>
<evidence type="ECO:0000256" key="2">
    <source>
        <dbReference type="ARBA" id="ARBA00008130"/>
    </source>
</evidence>
<dbReference type="HOGENOM" id="CLU_093717_0_0_2"/>
<keyword evidence="5 7" id="KW-0472">Membrane</keyword>
<dbReference type="RefSeq" id="WP_049953661.1">
    <property type="nucleotide sequence ID" value="NZ_CP007055.1"/>
</dbReference>
<comment type="subcellular location">
    <subcellularLocation>
        <location evidence="1">Membrane</location>
        <topology evidence="1">Multi-pass membrane protein</topology>
    </subcellularLocation>
</comment>
<protein>
    <recommendedName>
        <fullName evidence="10">Rhodopsin</fullName>
    </recommendedName>
</protein>
<dbReference type="SUPFAM" id="SSF81321">
    <property type="entry name" value="Family A G protein-coupled receptor-like"/>
    <property type="match status" value="1"/>
</dbReference>
<dbReference type="KEGG" id="hlr:HALLA_18045"/>
<evidence type="ECO:0000256" key="6">
    <source>
        <dbReference type="SAM" id="MobiDB-lite"/>
    </source>
</evidence>
<feature type="transmembrane region" description="Helical" evidence="7">
    <location>
        <begin position="100"/>
        <end position="119"/>
    </location>
</feature>
<feature type="transmembrane region" description="Helical" evidence="7">
    <location>
        <begin position="125"/>
        <end position="143"/>
    </location>
</feature>
<feature type="transmembrane region" description="Helical" evidence="7">
    <location>
        <begin position="192"/>
        <end position="214"/>
    </location>
</feature>
<feature type="region of interest" description="Disordered" evidence="6">
    <location>
        <begin position="227"/>
        <end position="246"/>
    </location>
</feature>
<keyword evidence="4 7" id="KW-1133">Transmembrane helix</keyword>
<name>W0JUW5_9EURY</name>
<dbReference type="GeneID" id="25146302"/>
<dbReference type="AlphaFoldDB" id="W0JUW5"/>
<reference evidence="8 9" key="1">
    <citation type="submission" date="2014-01" db="EMBL/GenBank/DDBJ databases">
        <authorList>
            <consortium name="DOE Joint Genome Institute"/>
            <person name="Anderson I."/>
            <person name="Huntemann M."/>
            <person name="Han J."/>
            <person name="Chen A."/>
            <person name="Kyrpides N."/>
            <person name="Mavromatis K."/>
            <person name="Markowitz V."/>
            <person name="Palaniappan K."/>
            <person name="Ivanova N."/>
            <person name="Schaumberg A."/>
            <person name="Pati A."/>
            <person name="Liolios K."/>
            <person name="Nordberg H.P."/>
            <person name="Cantor M.N."/>
            <person name="Hua S.X."/>
            <person name="Woyke T."/>
        </authorList>
    </citation>
    <scope>NUCLEOTIDE SEQUENCE [LARGE SCALE GENOMIC DNA]</scope>
    <source>
        <strain evidence="8 9">XH-48</strain>
    </source>
</reference>
<evidence type="ECO:0008006" key="10">
    <source>
        <dbReference type="Google" id="ProtNLM"/>
    </source>
</evidence>
<evidence type="ECO:0000256" key="5">
    <source>
        <dbReference type="ARBA" id="ARBA00023136"/>
    </source>
</evidence>
<evidence type="ECO:0000256" key="4">
    <source>
        <dbReference type="ARBA" id="ARBA00022989"/>
    </source>
</evidence>
<gene>
    <name evidence="8" type="ORF">HALLA_18045</name>
</gene>
<dbReference type="InterPro" id="IPR001425">
    <property type="entry name" value="Arc/bac/fun_rhodopsins"/>
</dbReference>
<dbReference type="EMBL" id="CP007055">
    <property type="protein sequence ID" value="AHG01147.1"/>
    <property type="molecule type" value="Genomic_DNA"/>
</dbReference>
<feature type="transmembrane region" description="Helical" evidence="7">
    <location>
        <begin position="6"/>
        <end position="25"/>
    </location>
</feature>
<dbReference type="Proteomes" id="UP000019024">
    <property type="component" value="Chromosome"/>
</dbReference>
<comment type="similarity">
    <text evidence="2">Belongs to the archaeal/bacterial/fungal opsin family.</text>
</comment>
<dbReference type="eggNOG" id="arCOG02810">
    <property type="taxonomic scope" value="Archaea"/>
</dbReference>